<evidence type="ECO:0000313" key="1">
    <source>
        <dbReference type="EMBL" id="MBB4224921.1"/>
    </source>
</evidence>
<reference evidence="1 2" key="1">
    <citation type="submission" date="2020-08" db="EMBL/GenBank/DDBJ databases">
        <title>Genomic Encyclopedia of Type Strains, Phase IV (KMG-V): Genome sequencing to study the core and pangenomes of soil and plant-associated prokaryotes.</title>
        <authorList>
            <person name="Whitman W."/>
        </authorList>
    </citation>
    <scope>NUCLEOTIDE SEQUENCE [LARGE SCALE GENOMIC DNA]</scope>
    <source>
        <strain evidence="1 2">34/80</strain>
    </source>
</reference>
<protein>
    <submittedName>
        <fullName evidence="1">Uncharacterized protein</fullName>
    </submittedName>
</protein>
<sequence>MLPDLKTATLYALTALVVALGLATWGYRTQLKATSFALATAFCNNQRHAMFPKAAPDAQTYETFVLLCVAAGLWHQHAGN</sequence>
<name>A0A840G6P5_9BURK</name>
<organism evidence="1 2">
    <name type="scientific">Variovorax guangxiensis</name>
    <dbReference type="NCBI Taxonomy" id="1775474"/>
    <lineage>
        <taxon>Bacteria</taxon>
        <taxon>Pseudomonadati</taxon>
        <taxon>Pseudomonadota</taxon>
        <taxon>Betaproteobacteria</taxon>
        <taxon>Burkholderiales</taxon>
        <taxon>Comamonadaceae</taxon>
        <taxon>Variovorax</taxon>
    </lineage>
</organism>
<dbReference type="Proteomes" id="UP000524450">
    <property type="component" value="Unassembled WGS sequence"/>
</dbReference>
<accession>A0A840G6P5</accession>
<dbReference type="EMBL" id="JACIFZ010000009">
    <property type="protein sequence ID" value="MBB4224921.1"/>
    <property type="molecule type" value="Genomic_DNA"/>
</dbReference>
<comment type="caution">
    <text evidence="1">The sequence shown here is derived from an EMBL/GenBank/DDBJ whole genome shotgun (WGS) entry which is preliminary data.</text>
</comment>
<dbReference type="AlphaFoldDB" id="A0A840G6P5"/>
<proteinExistence type="predicted"/>
<evidence type="ECO:0000313" key="2">
    <source>
        <dbReference type="Proteomes" id="UP000524450"/>
    </source>
</evidence>
<gene>
    <name evidence="1" type="ORF">GGD71_005730</name>
</gene>
<dbReference type="RefSeq" id="WP_260319468.1">
    <property type="nucleotide sequence ID" value="NZ_JACIFZ010000009.1"/>
</dbReference>